<proteinExistence type="predicted"/>
<evidence type="ECO:0000313" key="4">
    <source>
        <dbReference type="Proteomes" id="UP000186019"/>
    </source>
</evidence>
<organism evidence="3 4">
    <name type="scientific">Roseovarius nanhaiticus</name>
    <dbReference type="NCBI Taxonomy" id="573024"/>
    <lineage>
        <taxon>Bacteria</taxon>
        <taxon>Pseudomonadati</taxon>
        <taxon>Pseudomonadota</taxon>
        <taxon>Alphaproteobacteria</taxon>
        <taxon>Rhodobacterales</taxon>
        <taxon>Roseobacteraceae</taxon>
        <taxon>Roseovarius</taxon>
    </lineage>
</organism>
<feature type="signal peptide" evidence="1">
    <location>
        <begin position="1"/>
        <end position="20"/>
    </location>
</feature>
<evidence type="ECO:0000259" key="2">
    <source>
        <dbReference type="Pfam" id="PF13472"/>
    </source>
</evidence>
<dbReference type="EMBL" id="FTNV01000001">
    <property type="protein sequence ID" value="SIS00881.1"/>
    <property type="molecule type" value="Genomic_DNA"/>
</dbReference>
<keyword evidence="1" id="KW-0732">Signal</keyword>
<accession>A0A1N7FKN0</accession>
<protein>
    <submittedName>
        <fullName evidence="3">Acyl-CoA thioesterase-1</fullName>
    </submittedName>
</protein>
<feature type="domain" description="SGNH hydrolase-type esterase" evidence="2">
    <location>
        <begin position="32"/>
        <end position="198"/>
    </location>
</feature>
<gene>
    <name evidence="3" type="ORF">SAMN05421666_1129</name>
</gene>
<evidence type="ECO:0000313" key="3">
    <source>
        <dbReference type="EMBL" id="SIS00881.1"/>
    </source>
</evidence>
<sequence>MIAALGAIALLLAAPNPAMTQEAQPGEVRVMLFGDSLTAGYGLKRENGFAAQMSTWLQQNGTPEGVPVRILNSSVSGSTTAGGVRRLDWALGDAPDAMVLELGGNDLLRGTDPSETRANLDTILARATDEEIEVLLVGLVAKDNYGPEYREAFNAIYPELAEKYGTLLQVDFFGALPEKNADQVPYLQSDGTHPNAEGIAKVVADMGPRVQALIERVLEDRAEAVQN</sequence>
<dbReference type="PANTHER" id="PTHR30383">
    <property type="entry name" value="THIOESTERASE 1/PROTEASE 1/LYSOPHOSPHOLIPASE L1"/>
    <property type="match status" value="1"/>
</dbReference>
<dbReference type="InterPro" id="IPR036514">
    <property type="entry name" value="SGNH_hydro_sf"/>
</dbReference>
<dbReference type="PROSITE" id="PS01098">
    <property type="entry name" value="LIPASE_GDSL_SER"/>
    <property type="match status" value="1"/>
</dbReference>
<evidence type="ECO:0000256" key="1">
    <source>
        <dbReference type="SAM" id="SignalP"/>
    </source>
</evidence>
<dbReference type="SUPFAM" id="SSF52266">
    <property type="entry name" value="SGNH hydrolase"/>
    <property type="match status" value="1"/>
</dbReference>
<dbReference type="STRING" id="573024.SAMN05216208_1007"/>
<dbReference type="AlphaFoldDB" id="A0A1N7FKN0"/>
<dbReference type="InterPro" id="IPR013830">
    <property type="entry name" value="SGNH_hydro"/>
</dbReference>
<dbReference type="Proteomes" id="UP000186019">
    <property type="component" value="Unassembled WGS sequence"/>
</dbReference>
<dbReference type="InterPro" id="IPR008265">
    <property type="entry name" value="Lipase_GDSL_AS"/>
</dbReference>
<dbReference type="Pfam" id="PF13472">
    <property type="entry name" value="Lipase_GDSL_2"/>
    <property type="match status" value="1"/>
</dbReference>
<dbReference type="PANTHER" id="PTHR30383:SF24">
    <property type="entry name" value="THIOESTERASE 1_PROTEASE 1_LYSOPHOSPHOLIPASE L1"/>
    <property type="match status" value="1"/>
</dbReference>
<keyword evidence="4" id="KW-1185">Reference proteome</keyword>
<name>A0A1N7FKN0_9RHOB</name>
<dbReference type="CDD" id="cd01822">
    <property type="entry name" value="Lysophospholipase_L1_like"/>
    <property type="match status" value="1"/>
</dbReference>
<dbReference type="GO" id="GO:0004622">
    <property type="term" value="F:phosphatidylcholine lysophospholipase activity"/>
    <property type="evidence" value="ECO:0007669"/>
    <property type="project" value="TreeGrafter"/>
</dbReference>
<reference evidence="3 4" key="1">
    <citation type="submission" date="2017-01" db="EMBL/GenBank/DDBJ databases">
        <authorList>
            <person name="Mah S.A."/>
            <person name="Swanson W.J."/>
            <person name="Moy G.W."/>
            <person name="Vacquier V.D."/>
        </authorList>
    </citation>
    <scope>NUCLEOTIDE SEQUENCE [LARGE SCALE GENOMIC DNA]</scope>
    <source>
        <strain evidence="3 4">DSM 29590</strain>
    </source>
</reference>
<dbReference type="InterPro" id="IPR051532">
    <property type="entry name" value="Ester_Hydrolysis_Enzymes"/>
</dbReference>
<dbReference type="GO" id="GO:0006629">
    <property type="term" value="P:lipid metabolic process"/>
    <property type="evidence" value="ECO:0007669"/>
    <property type="project" value="InterPro"/>
</dbReference>
<dbReference type="Gene3D" id="3.40.50.1110">
    <property type="entry name" value="SGNH hydrolase"/>
    <property type="match status" value="1"/>
</dbReference>
<feature type="chain" id="PRO_5009941701" evidence="1">
    <location>
        <begin position="21"/>
        <end position="227"/>
    </location>
</feature>